<dbReference type="PANTHER" id="PTHR45947">
    <property type="entry name" value="SULFOQUINOVOSYL TRANSFERASE SQD2"/>
    <property type="match status" value="1"/>
</dbReference>
<dbReference type="GO" id="GO:0016758">
    <property type="term" value="F:hexosyltransferase activity"/>
    <property type="evidence" value="ECO:0007669"/>
    <property type="project" value="TreeGrafter"/>
</dbReference>
<dbReference type="SUPFAM" id="SSF53756">
    <property type="entry name" value="UDP-Glycosyltransferase/glycogen phosphorylase"/>
    <property type="match status" value="1"/>
</dbReference>
<sequence length="380" mass="41665">MKADPAQPGPVPAVIVPELFRTTGGVQVFSRRMIAALDSLMGRPVPVISRNDRREDCPAAFLEGRQFSGMGDAPAAARRLLIAGACFSSRAPFFISTHPHFAPLLRLISRWKKKPFLSVAHGIDVWNIAGSKVAWGLEAAECVLPVSRYTEERLRGQIGAASPSMEWFPNTFDKDRFHPGPSAINWRERLGIPADAAIMLSVCRLSRSEFAKGYDKVLEEMPALAARYPGLHWVLAGKGDDQERIAAKAKELGVLERCRFTGFVPDDDLPDLYRSADLFVLPSQKEGFGIVFLEAAACGLPVIAGNRDGSVDALANGELGTLIDPESPEQLASAIRSAIESPKPDARRLHEKCVDWFGPEAFKQRLGQILSHYPRSLAQR</sequence>
<keyword evidence="3" id="KW-1185">Reference proteome</keyword>
<evidence type="ECO:0000313" key="3">
    <source>
        <dbReference type="Proteomes" id="UP000501812"/>
    </source>
</evidence>
<reference evidence="2 3" key="1">
    <citation type="submission" date="2020-04" db="EMBL/GenBank/DDBJ databases">
        <title>Luteolibacter sp. G-1-1-1 isolated from soil.</title>
        <authorList>
            <person name="Dahal R.H."/>
        </authorList>
    </citation>
    <scope>NUCLEOTIDE SEQUENCE [LARGE SCALE GENOMIC DNA]</scope>
    <source>
        <strain evidence="2 3">G-1-1-1</strain>
    </source>
</reference>
<protein>
    <submittedName>
        <fullName evidence="2">Glycosyltransferase family 4 protein</fullName>
    </submittedName>
</protein>
<name>A0A858RC47_9BACT</name>
<dbReference type="Proteomes" id="UP000501812">
    <property type="component" value="Chromosome"/>
</dbReference>
<dbReference type="RefSeq" id="WP_169452513.1">
    <property type="nucleotide sequence ID" value="NZ_CP051774.1"/>
</dbReference>
<dbReference type="AlphaFoldDB" id="A0A858RC47"/>
<feature type="domain" description="Glycosyl transferase family 1" evidence="1">
    <location>
        <begin position="185"/>
        <end position="348"/>
    </location>
</feature>
<keyword evidence="2" id="KW-0808">Transferase</keyword>
<dbReference type="EMBL" id="CP051774">
    <property type="protein sequence ID" value="QJE94292.1"/>
    <property type="molecule type" value="Genomic_DNA"/>
</dbReference>
<accession>A0A858RC47</accession>
<dbReference type="KEGG" id="luo:HHL09_00320"/>
<organism evidence="2 3">
    <name type="scientific">Luteolibacter luteus</name>
    <dbReference type="NCBI Taxonomy" id="2728835"/>
    <lineage>
        <taxon>Bacteria</taxon>
        <taxon>Pseudomonadati</taxon>
        <taxon>Verrucomicrobiota</taxon>
        <taxon>Verrucomicrobiia</taxon>
        <taxon>Verrucomicrobiales</taxon>
        <taxon>Verrucomicrobiaceae</taxon>
        <taxon>Luteolibacter</taxon>
    </lineage>
</organism>
<dbReference type="InterPro" id="IPR050194">
    <property type="entry name" value="Glycosyltransferase_grp1"/>
</dbReference>
<dbReference type="Gene3D" id="3.40.50.2000">
    <property type="entry name" value="Glycogen Phosphorylase B"/>
    <property type="match status" value="2"/>
</dbReference>
<dbReference type="PANTHER" id="PTHR45947:SF3">
    <property type="entry name" value="SULFOQUINOVOSYL TRANSFERASE SQD2"/>
    <property type="match status" value="1"/>
</dbReference>
<evidence type="ECO:0000313" key="2">
    <source>
        <dbReference type="EMBL" id="QJE94292.1"/>
    </source>
</evidence>
<gene>
    <name evidence="2" type="ORF">HHL09_00320</name>
</gene>
<dbReference type="Pfam" id="PF00534">
    <property type="entry name" value="Glycos_transf_1"/>
    <property type="match status" value="1"/>
</dbReference>
<dbReference type="InterPro" id="IPR001296">
    <property type="entry name" value="Glyco_trans_1"/>
</dbReference>
<evidence type="ECO:0000259" key="1">
    <source>
        <dbReference type="Pfam" id="PF00534"/>
    </source>
</evidence>
<proteinExistence type="predicted"/>